<keyword evidence="7" id="KW-0805">Transcription regulation</keyword>
<dbReference type="CDD" id="cd00130">
    <property type="entry name" value="PAS"/>
    <property type="match status" value="2"/>
</dbReference>
<dbReference type="InterPro" id="IPR001067">
    <property type="entry name" value="Nuc_translocat"/>
</dbReference>
<feature type="domain" description="BHLH" evidence="14">
    <location>
        <begin position="17"/>
        <end position="70"/>
    </location>
</feature>
<dbReference type="GO" id="GO:0046983">
    <property type="term" value="F:protein dimerization activity"/>
    <property type="evidence" value="ECO:0007669"/>
    <property type="project" value="InterPro"/>
</dbReference>
<dbReference type="PANTHER" id="PTHR23043">
    <property type="entry name" value="HYPOXIA-INDUCIBLE FACTOR 1 ALPHA"/>
    <property type="match status" value="1"/>
</dbReference>
<proteinExistence type="predicted"/>
<evidence type="ECO:0000259" key="14">
    <source>
        <dbReference type="PROSITE" id="PS50888"/>
    </source>
</evidence>
<keyword evidence="11" id="KW-0539">Nucleus</keyword>
<evidence type="ECO:0000256" key="12">
    <source>
        <dbReference type="ARBA" id="ARBA00023278"/>
    </source>
</evidence>
<comment type="caution">
    <text evidence="15">The sequence shown here is derived from an EMBL/GenBank/DDBJ whole genome shotgun (WGS) entry which is preliminary data.</text>
</comment>
<dbReference type="InterPro" id="IPR011598">
    <property type="entry name" value="bHLH_dom"/>
</dbReference>
<keyword evidence="4" id="KW-0963">Cytoplasm</keyword>
<dbReference type="GO" id="GO:0005634">
    <property type="term" value="C:nucleus"/>
    <property type="evidence" value="ECO:0007669"/>
    <property type="project" value="UniProtKB-SubCell"/>
</dbReference>
<dbReference type="OrthoDB" id="6021714at2759"/>
<dbReference type="SUPFAM" id="SSF55785">
    <property type="entry name" value="PYP-like sensor domain (PAS domain)"/>
    <property type="match status" value="2"/>
</dbReference>
<dbReference type="SMART" id="SM00091">
    <property type="entry name" value="PAS"/>
    <property type="match status" value="2"/>
</dbReference>
<evidence type="ECO:0000256" key="7">
    <source>
        <dbReference type="ARBA" id="ARBA00023015"/>
    </source>
</evidence>
<dbReference type="EMBL" id="JAERUA010000002">
    <property type="protein sequence ID" value="KAI1902623.1"/>
    <property type="molecule type" value="Genomic_DNA"/>
</dbReference>
<dbReference type="AlphaFoldDB" id="A0A8T3E019"/>
<reference evidence="15" key="1">
    <citation type="submission" date="2021-01" db="EMBL/GenBank/DDBJ databases">
        <authorList>
            <person name="Zahm M."/>
            <person name="Roques C."/>
            <person name="Cabau C."/>
            <person name="Klopp C."/>
            <person name="Donnadieu C."/>
            <person name="Jouanno E."/>
            <person name="Lampietro C."/>
            <person name="Louis A."/>
            <person name="Herpin A."/>
            <person name="Echchiki A."/>
            <person name="Berthelot C."/>
            <person name="Parey E."/>
            <person name="Roest-Crollius H."/>
            <person name="Braasch I."/>
            <person name="Postlethwait J."/>
            <person name="Bobe J."/>
            <person name="Montfort J."/>
            <person name="Bouchez O."/>
            <person name="Begum T."/>
            <person name="Mejri S."/>
            <person name="Adams A."/>
            <person name="Chen W.-J."/>
            <person name="Guiguen Y."/>
        </authorList>
    </citation>
    <scope>NUCLEOTIDE SEQUENCE</scope>
    <source>
        <tissue evidence="15">Blood</tissue>
    </source>
</reference>
<evidence type="ECO:0000256" key="11">
    <source>
        <dbReference type="ARBA" id="ARBA00023242"/>
    </source>
</evidence>
<comment type="subcellular location">
    <subcellularLocation>
        <location evidence="2">Cytoplasm</location>
    </subcellularLocation>
    <subcellularLocation>
        <location evidence="1">Nucleus</location>
    </subcellularLocation>
</comment>
<dbReference type="SUPFAM" id="SSF47459">
    <property type="entry name" value="HLH, helix-loop-helix DNA-binding domain"/>
    <property type="match status" value="1"/>
</dbReference>
<dbReference type="Pfam" id="PF08778">
    <property type="entry name" value="HIF-1a_CTAD"/>
    <property type="match status" value="1"/>
</dbReference>
<evidence type="ECO:0000256" key="3">
    <source>
        <dbReference type="ARBA" id="ARBA00014446"/>
    </source>
</evidence>
<dbReference type="PANTHER" id="PTHR23043:SF7">
    <property type="entry name" value="HYPOXIA-INDUCIBLE FACTOR 1-ALPHA"/>
    <property type="match status" value="1"/>
</dbReference>
<dbReference type="InterPro" id="IPR036638">
    <property type="entry name" value="HLH_DNA-bd_sf"/>
</dbReference>
<dbReference type="InterPro" id="IPR014887">
    <property type="entry name" value="HIF-1_CTAD"/>
</dbReference>
<evidence type="ECO:0000259" key="13">
    <source>
        <dbReference type="PROSITE" id="PS50112"/>
    </source>
</evidence>
<keyword evidence="16" id="KW-1185">Reference proteome</keyword>
<dbReference type="PROSITE" id="PS50888">
    <property type="entry name" value="BHLH"/>
    <property type="match status" value="1"/>
</dbReference>
<feature type="domain" description="PAS" evidence="13">
    <location>
        <begin position="109"/>
        <end position="180"/>
    </location>
</feature>
<dbReference type="GO" id="GO:0005667">
    <property type="term" value="C:transcription regulator complex"/>
    <property type="evidence" value="ECO:0007669"/>
    <property type="project" value="InterPro"/>
</dbReference>
<dbReference type="InterPro" id="IPR021537">
    <property type="entry name" value="HIF_alpha-like"/>
</dbReference>
<dbReference type="FunFam" id="3.30.450.20:FF:000015">
    <property type="entry name" value="Hypoxia-inducible factor 1-alpha isoform 1"/>
    <property type="match status" value="1"/>
</dbReference>
<name>A0A8T3E019_9TELE</name>
<dbReference type="InterPro" id="IPR000014">
    <property type="entry name" value="PAS"/>
</dbReference>
<organism evidence="15 16">
    <name type="scientific">Albula goreensis</name>
    <dbReference type="NCBI Taxonomy" id="1534307"/>
    <lineage>
        <taxon>Eukaryota</taxon>
        <taxon>Metazoa</taxon>
        <taxon>Chordata</taxon>
        <taxon>Craniata</taxon>
        <taxon>Vertebrata</taxon>
        <taxon>Euteleostomi</taxon>
        <taxon>Actinopterygii</taxon>
        <taxon>Neopterygii</taxon>
        <taxon>Teleostei</taxon>
        <taxon>Albuliformes</taxon>
        <taxon>Albulidae</taxon>
        <taxon>Albula</taxon>
    </lineage>
</organism>
<dbReference type="InterPro" id="IPR001610">
    <property type="entry name" value="PAC"/>
</dbReference>
<dbReference type="Pfam" id="PF23171">
    <property type="entry name" value="bHLH_HIF1A"/>
    <property type="match status" value="1"/>
</dbReference>
<evidence type="ECO:0000256" key="4">
    <source>
        <dbReference type="ARBA" id="ARBA00022490"/>
    </source>
</evidence>
<dbReference type="Proteomes" id="UP000829720">
    <property type="component" value="Unassembled WGS sequence"/>
</dbReference>
<keyword evidence="5" id="KW-0677">Repeat</keyword>
<evidence type="ECO:0000256" key="5">
    <source>
        <dbReference type="ARBA" id="ARBA00022737"/>
    </source>
</evidence>
<dbReference type="GO" id="GO:0071456">
    <property type="term" value="P:cellular response to hypoxia"/>
    <property type="evidence" value="ECO:0007669"/>
    <property type="project" value="TreeGrafter"/>
</dbReference>
<dbReference type="Pfam" id="PF00989">
    <property type="entry name" value="PAS"/>
    <property type="match status" value="1"/>
</dbReference>
<keyword evidence="6" id="KW-0832">Ubl conjugation</keyword>
<keyword evidence="8" id="KW-0238">DNA-binding</keyword>
<keyword evidence="12" id="KW-0379">Hydroxylation</keyword>
<dbReference type="Gene3D" id="3.30.450.20">
    <property type="entry name" value="PAS domain"/>
    <property type="match status" value="2"/>
</dbReference>
<keyword evidence="9" id="KW-0010">Activator</keyword>
<dbReference type="SMART" id="SM00086">
    <property type="entry name" value="PAC"/>
    <property type="match status" value="1"/>
</dbReference>
<evidence type="ECO:0000313" key="16">
    <source>
        <dbReference type="Proteomes" id="UP000829720"/>
    </source>
</evidence>
<dbReference type="PROSITE" id="PS50112">
    <property type="entry name" value="PAS"/>
    <property type="match status" value="2"/>
</dbReference>
<dbReference type="Pfam" id="PF14598">
    <property type="entry name" value="PAS_11"/>
    <property type="match status" value="1"/>
</dbReference>
<dbReference type="GO" id="GO:0000977">
    <property type="term" value="F:RNA polymerase II transcription regulatory region sequence-specific DNA binding"/>
    <property type="evidence" value="ECO:0007669"/>
    <property type="project" value="TreeGrafter"/>
</dbReference>
<keyword evidence="10" id="KW-0804">Transcription</keyword>
<dbReference type="InterPro" id="IPR013767">
    <property type="entry name" value="PAS_fold"/>
</dbReference>
<dbReference type="Pfam" id="PF11413">
    <property type="entry name" value="HIF-1"/>
    <property type="match status" value="1"/>
</dbReference>
<dbReference type="GO" id="GO:0000981">
    <property type="term" value="F:DNA-binding transcription factor activity, RNA polymerase II-specific"/>
    <property type="evidence" value="ECO:0007669"/>
    <property type="project" value="TreeGrafter"/>
</dbReference>
<dbReference type="InterPro" id="IPR035965">
    <property type="entry name" value="PAS-like_dom_sf"/>
</dbReference>
<gene>
    <name evidence="15" type="ORF">AGOR_G00017840</name>
</gene>
<evidence type="ECO:0000256" key="1">
    <source>
        <dbReference type="ARBA" id="ARBA00004123"/>
    </source>
</evidence>
<sequence>MKEKMSSAKKKRVCSEWRRARSRAAARSRREQESGLFAQLAEWLPFPAGGAIHLDKASIIRLTLSYLRLRAGLDVPSSAVENTSDLGQLGTHAVAPQRDTAAPGYEFSGTSCVERVLDSALDGFLLLLSEEGQVIYTTEAIGTHTGMKQVDVIGQNLYDFMHPCDQREAREILSSKADVEEHSGYELFFRIKCTLTPQGRNVNLKSATWKVLHCSGVRKPSGPAGSDCLVLLCQALPAPVPGAWVAGLNRRAFLSRHSPDMRFTYCQPRISQLTGYTEKELLGHSVYQYYHASDCRLMQKVHLSLFSKGQVSTGKYRLLVKQGGYVWAETVATVVYNSRTGQLQSVICINYILSEGAALLDKLSPHAAVPADPCETTATVQGYESRPDRTVEEDDLFVPHDTGQRIEVDSLLDTLLEWNSEGQTQPTPQDLETLAPYIPMDGEDFLLSPISAGLDEPNCSQTAGQVAWDNLNSWQRDTLLSSQQRPQRGHSSLSFPLENTAPPWKKLKAEANSSYGARSATCWWSPGGSVCCGASVPWAPGHTEYSSCAQAAGPQRHPIRGPRWTVLQQSMSVLPVLSRWECEVNAPLGPSACLLRGSEIPSVLDQATSRLLPMGVGKCPTVVPPLT</sequence>
<evidence type="ECO:0000256" key="10">
    <source>
        <dbReference type="ARBA" id="ARBA00023163"/>
    </source>
</evidence>
<accession>A0A8T3E019</accession>
<evidence type="ECO:0000256" key="8">
    <source>
        <dbReference type="ARBA" id="ARBA00023125"/>
    </source>
</evidence>
<dbReference type="PRINTS" id="PR00785">
    <property type="entry name" value="NCTRNSLOCATR"/>
</dbReference>
<feature type="domain" description="PAS" evidence="13">
    <location>
        <begin position="260"/>
        <end position="309"/>
    </location>
</feature>
<evidence type="ECO:0000256" key="2">
    <source>
        <dbReference type="ARBA" id="ARBA00004496"/>
    </source>
</evidence>
<evidence type="ECO:0000256" key="6">
    <source>
        <dbReference type="ARBA" id="ARBA00022843"/>
    </source>
</evidence>
<dbReference type="GO" id="GO:0005737">
    <property type="term" value="C:cytoplasm"/>
    <property type="evidence" value="ECO:0007669"/>
    <property type="project" value="UniProtKB-SubCell"/>
</dbReference>
<evidence type="ECO:0000313" key="15">
    <source>
        <dbReference type="EMBL" id="KAI1902623.1"/>
    </source>
</evidence>
<protein>
    <recommendedName>
        <fullName evidence="3">Hypoxia-inducible factor 1-alpha</fullName>
    </recommendedName>
</protein>
<dbReference type="NCBIfam" id="TIGR00229">
    <property type="entry name" value="sensory_box"/>
    <property type="match status" value="2"/>
</dbReference>
<evidence type="ECO:0000256" key="9">
    <source>
        <dbReference type="ARBA" id="ARBA00023159"/>
    </source>
</evidence>